<dbReference type="GO" id="GO:0010420">
    <property type="term" value="F:polyprenyldihydroxybenzoate methyltransferase activity"/>
    <property type="evidence" value="ECO:0007669"/>
    <property type="project" value="UniProtKB-UniRule"/>
</dbReference>
<dbReference type="PANTHER" id="PTHR43464">
    <property type="entry name" value="METHYLTRANSFERASE"/>
    <property type="match status" value="1"/>
</dbReference>
<dbReference type="Pfam" id="PF13489">
    <property type="entry name" value="Methyltransf_23"/>
    <property type="match status" value="1"/>
</dbReference>
<dbReference type="GO" id="GO:0032259">
    <property type="term" value="P:methylation"/>
    <property type="evidence" value="ECO:0007669"/>
    <property type="project" value="UniProtKB-KW"/>
</dbReference>
<dbReference type="EMBL" id="ML179076">
    <property type="protein sequence ID" value="THV02459.1"/>
    <property type="molecule type" value="Genomic_DNA"/>
</dbReference>
<dbReference type="HAMAP" id="MF_00472">
    <property type="entry name" value="UbiG"/>
    <property type="match status" value="1"/>
</dbReference>
<feature type="binding site" evidence="5">
    <location>
        <position position="149"/>
    </location>
    <ligand>
        <name>S-adenosyl-L-methionine</name>
        <dbReference type="ChEBI" id="CHEBI:59789"/>
    </ligand>
</feature>
<dbReference type="OrthoDB" id="3265906at2759"/>
<keyword evidence="5" id="KW-0479">Metal-binding</keyword>
<comment type="function">
    <text evidence="5">O-methyltransferase required for two non-consecutive steps during ubiquinone biosynthesis. Catalyzes the 2 O-methylation of 3,4-dihydroxy-5-(all-trans-polyprenyl)benzoic acid into 4-hydroxy-3-methoxy-5-(all-trans-polyprenyl)benzoic acid. Also catalyzes the last step of ubiquinone biosynthesis by mediating methylation of 3-demethylubiquinone into ubiquinone. Also able to mediate the methylation of 3-demethylubiquinol into ubiquinol.</text>
</comment>
<comment type="pathway">
    <text evidence="5">Cofactor biosynthesis; ubiquinone biosynthesis.</text>
</comment>
<dbReference type="InterPro" id="IPR010233">
    <property type="entry name" value="UbiG_MeTrfase"/>
</dbReference>
<evidence type="ECO:0000256" key="4">
    <source>
        <dbReference type="ARBA" id="ARBA00022691"/>
    </source>
</evidence>
<dbReference type="EC" id="2.1.1.64" evidence="5"/>
<keyword evidence="4 5" id="KW-0949">S-adenosyl-L-methionine</keyword>
<feature type="binding site" evidence="5">
    <location>
        <position position="153"/>
    </location>
    <ligand>
        <name>Mg(2+)</name>
        <dbReference type="ChEBI" id="CHEBI:18420"/>
    </ligand>
</feature>
<keyword evidence="5" id="KW-0999">Mitochondrion inner membrane</keyword>
<evidence type="ECO:0000256" key="5">
    <source>
        <dbReference type="HAMAP-Rule" id="MF_03190"/>
    </source>
</evidence>
<dbReference type="CDD" id="cd02440">
    <property type="entry name" value="AdoMet_MTases"/>
    <property type="match status" value="1"/>
</dbReference>
<feature type="binding site" evidence="5">
    <location>
        <position position="103"/>
    </location>
    <ligand>
        <name>S-adenosyl-L-methionine</name>
        <dbReference type="ChEBI" id="CHEBI:59789"/>
    </ligand>
</feature>
<evidence type="ECO:0000256" key="2">
    <source>
        <dbReference type="ARBA" id="ARBA00022679"/>
    </source>
</evidence>
<evidence type="ECO:0000313" key="7">
    <source>
        <dbReference type="Proteomes" id="UP000297245"/>
    </source>
</evidence>
<dbReference type="EC" id="2.1.1.-" evidence="5"/>
<accession>A0A4S8MJ81</accession>
<keyword evidence="6" id="KW-0830">Ubiquinone</keyword>
<organism evidence="6 7">
    <name type="scientific">Dendrothele bispora (strain CBS 962.96)</name>
    <dbReference type="NCBI Taxonomy" id="1314807"/>
    <lineage>
        <taxon>Eukaryota</taxon>
        <taxon>Fungi</taxon>
        <taxon>Dikarya</taxon>
        <taxon>Basidiomycota</taxon>
        <taxon>Agaricomycotina</taxon>
        <taxon>Agaricomycetes</taxon>
        <taxon>Agaricomycetidae</taxon>
        <taxon>Agaricales</taxon>
        <taxon>Agaricales incertae sedis</taxon>
        <taxon>Dendrothele</taxon>
    </lineage>
</organism>
<keyword evidence="2 5" id="KW-0808">Transferase</keyword>
<dbReference type="InterPro" id="IPR029063">
    <property type="entry name" value="SAM-dependent_MTases_sf"/>
</dbReference>
<keyword evidence="7" id="KW-1185">Reference proteome</keyword>
<keyword evidence="5" id="KW-0460">Magnesium</keyword>
<comment type="similarity">
    <text evidence="5">Belongs to the class I-like SAM-binding methyltransferase superfamily. UbiG/COQ3 family.</text>
</comment>
<dbReference type="Gene3D" id="3.40.50.150">
    <property type="entry name" value="Vaccinia Virus protein VP39"/>
    <property type="match status" value="1"/>
</dbReference>
<comment type="cofactor">
    <cofactor evidence="5">
        <name>Mg(2+)</name>
        <dbReference type="ChEBI" id="CHEBI:18420"/>
    </cofactor>
</comment>
<feature type="binding site" evidence="5">
    <location>
        <position position="82"/>
    </location>
    <ligand>
        <name>S-adenosyl-L-methionine</name>
        <dbReference type="ChEBI" id="CHEBI:59789"/>
    </ligand>
</feature>
<keyword evidence="3 5" id="KW-0831">Ubiquinone biosynthesis</keyword>
<gene>
    <name evidence="5" type="primary">COQ3</name>
    <name evidence="6" type="ORF">K435DRAFT_962979</name>
</gene>
<name>A0A4S8MJ81_DENBC</name>
<proteinExistence type="inferred from homology"/>
<comment type="catalytic activity">
    <reaction evidence="5">
        <text>a 3-demethylubiquinone + S-adenosyl-L-methionine = a ubiquinone + S-adenosyl-L-homocysteine</text>
        <dbReference type="Rhea" id="RHEA:81215"/>
        <dbReference type="Rhea" id="RHEA-COMP:9565"/>
        <dbReference type="Rhea" id="RHEA-COMP:19654"/>
        <dbReference type="ChEBI" id="CHEBI:16389"/>
        <dbReference type="ChEBI" id="CHEBI:57856"/>
        <dbReference type="ChEBI" id="CHEBI:59789"/>
        <dbReference type="ChEBI" id="CHEBI:231825"/>
    </reaction>
</comment>
<keyword evidence="1 5" id="KW-0489">Methyltransferase</keyword>
<feature type="binding site" evidence="5">
    <location>
        <position position="154"/>
    </location>
    <ligand>
        <name>Mg(2+)</name>
        <dbReference type="ChEBI" id="CHEBI:18420"/>
    </ligand>
</feature>
<sequence length="296" mass="33049">MFPTALIRSSTVNAAEIAHFSRLSALWWDEHGEFSFLHKMNPVRMQFIREKLLEVAYDEQPENAVDPTKAGILHGLDVLDVGCGGGLLSESLTRLGARTTGIDASESNIAIARHHASLDPRLSQSLSYKHTPAESLLAEPKRYDVVCSMEVLEHVDNPALFLSTCAELLKPSGHLFLSTISRTPLAYLLTIFLAEKVLGKVADGTHTYSKYIKPSELIEFFTKYRSPSQDSRPWITRLYGGVPTRTEAEVRGLIFNPLQMGWMLAPKGAWGATECNYIFWTRKPALENVLNSMAQR</sequence>
<dbReference type="GO" id="GO:0120537">
    <property type="term" value="F:3-demethylubiquinone 3-O-methyltransferase activity"/>
    <property type="evidence" value="ECO:0007669"/>
    <property type="project" value="RHEA"/>
</dbReference>
<comment type="catalytic activity">
    <reaction evidence="5">
        <text>a 3,4-dihydroxy-5-(all-trans-polyprenyl)benzoate + S-adenosyl-L-methionine = a 4-hydroxy-3-methoxy-5-(all-trans-polyprenyl)benzoate + S-adenosyl-L-homocysteine + H(+)</text>
        <dbReference type="Rhea" id="RHEA:44452"/>
        <dbReference type="Rhea" id="RHEA-COMP:10930"/>
        <dbReference type="Rhea" id="RHEA-COMP:10931"/>
        <dbReference type="ChEBI" id="CHEBI:15378"/>
        <dbReference type="ChEBI" id="CHEBI:57856"/>
        <dbReference type="ChEBI" id="CHEBI:59789"/>
        <dbReference type="ChEBI" id="CHEBI:64694"/>
        <dbReference type="ChEBI" id="CHEBI:84443"/>
        <dbReference type="EC" id="2.1.1.114"/>
    </reaction>
</comment>
<feature type="binding site" evidence="5">
    <location>
        <position position="150"/>
    </location>
    <ligand>
        <name>Mg(2+)</name>
        <dbReference type="ChEBI" id="CHEBI:18420"/>
    </ligand>
</feature>
<dbReference type="EC" id="2.1.1.114" evidence="5"/>
<dbReference type="AlphaFoldDB" id="A0A4S8MJ81"/>
<reference evidence="6 7" key="1">
    <citation type="journal article" date="2019" name="Nat. Ecol. Evol.">
        <title>Megaphylogeny resolves global patterns of mushroom evolution.</title>
        <authorList>
            <person name="Varga T."/>
            <person name="Krizsan K."/>
            <person name="Foldi C."/>
            <person name="Dima B."/>
            <person name="Sanchez-Garcia M."/>
            <person name="Sanchez-Ramirez S."/>
            <person name="Szollosi G.J."/>
            <person name="Szarkandi J.G."/>
            <person name="Papp V."/>
            <person name="Albert L."/>
            <person name="Andreopoulos W."/>
            <person name="Angelini C."/>
            <person name="Antonin V."/>
            <person name="Barry K.W."/>
            <person name="Bougher N.L."/>
            <person name="Buchanan P."/>
            <person name="Buyck B."/>
            <person name="Bense V."/>
            <person name="Catcheside P."/>
            <person name="Chovatia M."/>
            <person name="Cooper J."/>
            <person name="Damon W."/>
            <person name="Desjardin D."/>
            <person name="Finy P."/>
            <person name="Geml J."/>
            <person name="Haridas S."/>
            <person name="Hughes K."/>
            <person name="Justo A."/>
            <person name="Karasinski D."/>
            <person name="Kautmanova I."/>
            <person name="Kiss B."/>
            <person name="Kocsube S."/>
            <person name="Kotiranta H."/>
            <person name="LaButti K.M."/>
            <person name="Lechner B.E."/>
            <person name="Liimatainen K."/>
            <person name="Lipzen A."/>
            <person name="Lukacs Z."/>
            <person name="Mihaltcheva S."/>
            <person name="Morgado L.N."/>
            <person name="Niskanen T."/>
            <person name="Noordeloos M.E."/>
            <person name="Ohm R.A."/>
            <person name="Ortiz-Santana B."/>
            <person name="Ovrebo C."/>
            <person name="Racz N."/>
            <person name="Riley R."/>
            <person name="Savchenko A."/>
            <person name="Shiryaev A."/>
            <person name="Soop K."/>
            <person name="Spirin V."/>
            <person name="Szebenyi C."/>
            <person name="Tomsovsky M."/>
            <person name="Tulloss R.E."/>
            <person name="Uehling J."/>
            <person name="Grigoriev I.V."/>
            <person name="Vagvolgyi C."/>
            <person name="Papp T."/>
            <person name="Martin F.M."/>
            <person name="Miettinen O."/>
            <person name="Hibbett D.S."/>
            <person name="Nagy L.G."/>
        </authorList>
    </citation>
    <scope>NUCLEOTIDE SEQUENCE [LARGE SCALE GENOMIC DNA]</scope>
    <source>
        <strain evidence="6 7">CBS 962.96</strain>
    </source>
</reference>
<protein>
    <recommendedName>
        <fullName evidence="5">Ubiquinone biosynthesis O-methyltransferase, mitochondrial</fullName>
    </recommendedName>
    <alternativeName>
        <fullName evidence="5">3-demethylubiquinol 3-O-methyltransferase</fullName>
        <ecNumber evidence="5">2.1.1.64</ecNumber>
    </alternativeName>
    <alternativeName>
        <fullName evidence="5">3-demethylubiquinone 3-O-methyltransferase</fullName>
        <ecNumber evidence="5">2.1.1.-</ecNumber>
    </alternativeName>
    <alternativeName>
        <fullName evidence="5">Polyprenyldihydroxybenzoate methyltransferase</fullName>
        <ecNumber evidence="5">2.1.1.114</ecNumber>
    </alternativeName>
</protein>
<dbReference type="PANTHER" id="PTHR43464:SF19">
    <property type="entry name" value="UBIQUINONE BIOSYNTHESIS O-METHYLTRANSFERASE, MITOCHONDRIAL"/>
    <property type="match status" value="1"/>
</dbReference>
<evidence type="ECO:0000256" key="3">
    <source>
        <dbReference type="ARBA" id="ARBA00022688"/>
    </source>
</evidence>
<dbReference type="UniPathway" id="UPA00232"/>
<comment type="catalytic activity">
    <reaction evidence="5">
        <text>a 3-demethylubiquinol + S-adenosyl-L-methionine = a ubiquinol + S-adenosyl-L-homocysteine + H(+)</text>
        <dbReference type="Rhea" id="RHEA:44380"/>
        <dbReference type="Rhea" id="RHEA-COMP:9566"/>
        <dbReference type="Rhea" id="RHEA-COMP:10914"/>
        <dbReference type="ChEBI" id="CHEBI:15378"/>
        <dbReference type="ChEBI" id="CHEBI:17976"/>
        <dbReference type="ChEBI" id="CHEBI:57856"/>
        <dbReference type="ChEBI" id="CHEBI:59789"/>
        <dbReference type="ChEBI" id="CHEBI:84422"/>
        <dbReference type="EC" id="2.1.1.64"/>
    </reaction>
</comment>
<comment type="subcellular location">
    <subcellularLocation>
        <location evidence="5">Mitochondrion inner membrane</location>
        <topology evidence="5">Peripheral membrane protein</topology>
        <orientation evidence="5">Matrix side</orientation>
    </subcellularLocation>
</comment>
<dbReference type="GO" id="GO:0046872">
    <property type="term" value="F:metal ion binding"/>
    <property type="evidence" value="ECO:0007669"/>
    <property type="project" value="UniProtKB-KW"/>
</dbReference>
<dbReference type="GO" id="GO:0031314">
    <property type="term" value="C:extrinsic component of mitochondrial inner membrane"/>
    <property type="evidence" value="ECO:0007669"/>
    <property type="project" value="UniProtKB-UniRule"/>
</dbReference>
<keyword evidence="5" id="KW-0472">Membrane</keyword>
<comment type="subunit">
    <text evidence="5">Component of a multi-subunit COQ enzyme complex, composed of at least COQ3, COQ4, COQ5, COQ6, COQ7 and COQ9.</text>
</comment>
<dbReference type="SUPFAM" id="SSF53335">
    <property type="entry name" value="S-adenosyl-L-methionine-dependent methyltransferases"/>
    <property type="match status" value="1"/>
</dbReference>
<evidence type="ECO:0000256" key="1">
    <source>
        <dbReference type="ARBA" id="ARBA00022603"/>
    </source>
</evidence>
<dbReference type="Proteomes" id="UP000297245">
    <property type="component" value="Unassembled WGS sequence"/>
</dbReference>
<dbReference type="NCBIfam" id="TIGR01983">
    <property type="entry name" value="UbiG"/>
    <property type="match status" value="1"/>
</dbReference>
<keyword evidence="5" id="KW-0496">Mitochondrion</keyword>
<evidence type="ECO:0000313" key="6">
    <source>
        <dbReference type="EMBL" id="THV02459.1"/>
    </source>
</evidence>
<dbReference type="GO" id="GO:0061542">
    <property type="term" value="F:3-demethylubiquinol 3-O-methyltransferase activity"/>
    <property type="evidence" value="ECO:0007669"/>
    <property type="project" value="UniProtKB-UniRule"/>
</dbReference>
<feature type="binding site" evidence="5">
    <location>
        <position position="44"/>
    </location>
    <ligand>
        <name>S-adenosyl-L-methionine</name>
        <dbReference type="ChEBI" id="CHEBI:59789"/>
    </ligand>
</feature>